<dbReference type="InterPro" id="IPR027417">
    <property type="entry name" value="P-loop_NTPase"/>
</dbReference>
<accession>A0ABV8DGA3</accession>
<dbReference type="Gene3D" id="3.40.50.300">
    <property type="entry name" value="P-loop containing nucleotide triphosphate hydrolases"/>
    <property type="match status" value="1"/>
</dbReference>
<dbReference type="Gene3D" id="3.90.1200.10">
    <property type="match status" value="1"/>
</dbReference>
<dbReference type="PANTHER" id="PTHR43883">
    <property type="entry name" value="SLR0207 PROTEIN"/>
    <property type="match status" value="1"/>
</dbReference>
<dbReference type="Pfam" id="PF13671">
    <property type="entry name" value="AAA_33"/>
    <property type="match status" value="1"/>
</dbReference>
<proteinExistence type="predicted"/>
<sequence length="545" mass="59044">MPSSTDLSAEFATAQQRVRLLQQQPQAFPHPVERVECIETHISWVLLAGDFAYKLKKPLQLDFLDFSTHALRHAACEEELRINRRTAPGLYLGLVGLMGQVTAGADGAPTTLQVVPWKDALPGAEPVVWMRRFAQDALLATALDAHRVLPAQIDQLACHVAQFHDAAAIAASTDSWGTAAAVQAPVDDCVAALRAPVASALPGQGPLLAQVVGWCRHQGRALATTFEARRAAGRVRECHGDLHLANIALIDGEAQLFDAIEFNPALRWIDCVADIAFVVMDLAAHGRADLAWRFLNRWLEHTGDYAGLSVLRYYGAYRALVRARVAALRLNPTCGDGSAQAVQALEEYLELAAGFAGQRRARWPVARPAALWLAHGFSGAGKSTHALTLACQRGLVRVRADVERKRLFGLAPNASSDGVPGGIYTAEATFRTHQRLAQVAREVLVAGYSVIVDATLLDRDARALFLALADSVQVPCHILSFEAPLPVLRERVRQRALAGAGASEADVAVLDAQWARAHPLQSHEEAITLHVDTTVPVNWDRLLPP</sequence>
<keyword evidence="2" id="KW-1185">Reference proteome</keyword>
<dbReference type="Proteomes" id="UP001595693">
    <property type="component" value="Unassembled WGS sequence"/>
</dbReference>
<dbReference type="InterPro" id="IPR011009">
    <property type="entry name" value="Kinase-like_dom_sf"/>
</dbReference>
<dbReference type="SUPFAM" id="SSF52540">
    <property type="entry name" value="P-loop containing nucleoside triphosphate hydrolases"/>
    <property type="match status" value="1"/>
</dbReference>
<protein>
    <submittedName>
        <fullName evidence="1">AAA family ATPase</fullName>
    </submittedName>
</protein>
<dbReference type="EMBL" id="JBHSAJ010000068">
    <property type="protein sequence ID" value="MFC3937560.1"/>
    <property type="molecule type" value="Genomic_DNA"/>
</dbReference>
<gene>
    <name evidence="1" type="ORF">ACFOW3_23295</name>
</gene>
<reference evidence="2" key="1">
    <citation type="journal article" date="2019" name="Int. J. Syst. Evol. Microbiol.">
        <title>The Global Catalogue of Microorganisms (GCM) 10K type strain sequencing project: providing services to taxonomists for standard genome sequencing and annotation.</title>
        <authorList>
            <consortium name="The Broad Institute Genomics Platform"/>
            <consortium name="The Broad Institute Genome Sequencing Center for Infectious Disease"/>
            <person name="Wu L."/>
            <person name="Ma J."/>
        </authorList>
    </citation>
    <scope>NUCLEOTIDE SEQUENCE [LARGE SCALE GENOMIC DNA]</scope>
    <source>
        <strain evidence="2">CCUG 2113</strain>
    </source>
</reference>
<name>A0ABV8DGA3_9BURK</name>
<dbReference type="SUPFAM" id="SSF56112">
    <property type="entry name" value="Protein kinase-like (PK-like)"/>
    <property type="match status" value="1"/>
</dbReference>
<comment type="caution">
    <text evidence="1">The sequence shown here is derived from an EMBL/GenBank/DDBJ whole genome shotgun (WGS) entry which is preliminary data.</text>
</comment>
<evidence type="ECO:0000313" key="1">
    <source>
        <dbReference type="EMBL" id="MFC3937560.1"/>
    </source>
</evidence>
<dbReference type="PANTHER" id="PTHR43883:SF1">
    <property type="entry name" value="GLUCONOKINASE"/>
    <property type="match status" value="1"/>
</dbReference>
<dbReference type="InterPro" id="IPR052732">
    <property type="entry name" value="Cell-binding_unc_protein"/>
</dbReference>
<dbReference type="RefSeq" id="WP_207401980.1">
    <property type="nucleotide sequence ID" value="NZ_JAMXAX010000089.1"/>
</dbReference>
<evidence type="ECO:0000313" key="2">
    <source>
        <dbReference type="Proteomes" id="UP001595693"/>
    </source>
</evidence>
<organism evidence="1 2">
    <name type="scientific">Acidovorax facilis</name>
    <dbReference type="NCBI Taxonomy" id="12917"/>
    <lineage>
        <taxon>Bacteria</taxon>
        <taxon>Pseudomonadati</taxon>
        <taxon>Pseudomonadota</taxon>
        <taxon>Betaproteobacteria</taxon>
        <taxon>Burkholderiales</taxon>
        <taxon>Comamonadaceae</taxon>
        <taxon>Acidovorax</taxon>
    </lineage>
</organism>